<comment type="caution">
    <text evidence="3">The sequence shown here is derived from an EMBL/GenBank/DDBJ whole genome shotgun (WGS) entry which is preliminary data.</text>
</comment>
<proteinExistence type="predicted"/>
<dbReference type="AlphaFoldDB" id="A0A540MCK0"/>
<evidence type="ECO:0000313" key="3">
    <source>
        <dbReference type="EMBL" id="TQD96461.1"/>
    </source>
</evidence>
<name>A0A540MCK0_MALBA</name>
<dbReference type="InterPro" id="IPR050905">
    <property type="entry name" value="Plant_NBS-LRR"/>
</dbReference>
<feature type="domain" description="Disease resistance protein At4g27190-like leucine-rich repeats" evidence="2">
    <location>
        <begin position="184"/>
        <end position="291"/>
    </location>
</feature>
<keyword evidence="1" id="KW-0611">Plant defense</keyword>
<dbReference type="SUPFAM" id="SSF52047">
    <property type="entry name" value="RNI-like"/>
    <property type="match status" value="1"/>
</dbReference>
<evidence type="ECO:0000256" key="1">
    <source>
        <dbReference type="ARBA" id="ARBA00022821"/>
    </source>
</evidence>
<keyword evidence="4" id="KW-1185">Reference proteome</keyword>
<feature type="domain" description="Disease resistance protein At4g27190-like leucine-rich repeats" evidence="2">
    <location>
        <begin position="64"/>
        <end position="166"/>
    </location>
</feature>
<evidence type="ECO:0000313" key="4">
    <source>
        <dbReference type="Proteomes" id="UP000315295"/>
    </source>
</evidence>
<protein>
    <recommendedName>
        <fullName evidence="2">Disease resistance protein At4g27190-like leucine-rich repeats domain-containing protein</fullName>
    </recommendedName>
</protein>
<dbReference type="InterPro" id="IPR032675">
    <property type="entry name" value="LRR_dom_sf"/>
</dbReference>
<evidence type="ECO:0000259" key="2">
    <source>
        <dbReference type="Pfam" id="PF23247"/>
    </source>
</evidence>
<dbReference type="PANTHER" id="PTHR33463:SF209">
    <property type="entry name" value="DISEASE RESISTANCE PROTEIN RPS2-LIKE"/>
    <property type="match status" value="1"/>
</dbReference>
<organism evidence="3 4">
    <name type="scientific">Malus baccata</name>
    <name type="common">Siberian crab apple</name>
    <name type="synonym">Pyrus baccata</name>
    <dbReference type="NCBI Taxonomy" id="106549"/>
    <lineage>
        <taxon>Eukaryota</taxon>
        <taxon>Viridiplantae</taxon>
        <taxon>Streptophyta</taxon>
        <taxon>Embryophyta</taxon>
        <taxon>Tracheophyta</taxon>
        <taxon>Spermatophyta</taxon>
        <taxon>Magnoliopsida</taxon>
        <taxon>eudicotyledons</taxon>
        <taxon>Gunneridae</taxon>
        <taxon>Pentapetalae</taxon>
        <taxon>rosids</taxon>
        <taxon>fabids</taxon>
        <taxon>Rosales</taxon>
        <taxon>Rosaceae</taxon>
        <taxon>Amygdaloideae</taxon>
        <taxon>Maleae</taxon>
        <taxon>Malus</taxon>
    </lineage>
</organism>
<dbReference type="Proteomes" id="UP000315295">
    <property type="component" value="Unassembled WGS sequence"/>
</dbReference>
<accession>A0A540MCK0</accession>
<dbReference type="EMBL" id="VIEB01000292">
    <property type="protein sequence ID" value="TQD96461.1"/>
    <property type="molecule type" value="Genomic_DNA"/>
</dbReference>
<dbReference type="Gene3D" id="3.80.10.10">
    <property type="entry name" value="Ribonuclease Inhibitor"/>
    <property type="match status" value="3"/>
</dbReference>
<dbReference type="Pfam" id="PF23247">
    <property type="entry name" value="LRR_RPS2"/>
    <property type="match status" value="2"/>
</dbReference>
<dbReference type="InterPro" id="IPR057135">
    <property type="entry name" value="At4g27190-like_LRR"/>
</dbReference>
<dbReference type="PANTHER" id="PTHR33463">
    <property type="entry name" value="NB-ARC DOMAIN-CONTAINING PROTEIN-RELATED"/>
    <property type="match status" value="1"/>
</dbReference>
<gene>
    <name evidence="3" type="ORF">C1H46_017956</name>
</gene>
<sequence>MARNLVHLQKLEITRCESMEEIVSTKEYGEEKTDVMFCKLQHLELGDLPELSRFCSASCNVQFPSLESLEIQICQKLKGFVFDPKPETEEVYFLFDDKVGFPKLEKLFIRELSISTTVWHNKLDPGSFYKLRHVDVDRCGRLISIFTPSIAGRLNALISLWISGCDRLEVVFESKETPDTSTTQLKMSGCENLDSVLIHECEKLKYIFPCSVARGLQQLRHLRVASCKGMEEIVSKEEGLEMMPKFVFPKATNIEFLNLDQLKSFYPGIHASEWPLLQQVEVWKCGKLDIFVSKISSFQKHELDGLDTPIKHSLFLIDKIKIHYTIFLNES</sequence>
<reference evidence="3 4" key="1">
    <citation type="journal article" date="2019" name="G3 (Bethesda)">
        <title>Sequencing of a Wild Apple (Malus baccata) Genome Unravels the Differences Between Cultivated and Wild Apple Species Regarding Disease Resistance and Cold Tolerance.</title>
        <authorList>
            <person name="Chen X."/>
        </authorList>
    </citation>
    <scope>NUCLEOTIDE SEQUENCE [LARGE SCALE GENOMIC DNA]</scope>
    <source>
        <strain evidence="4">cv. Shandingzi</strain>
        <tissue evidence="3">Leaves</tissue>
    </source>
</reference>